<dbReference type="SUPFAM" id="SSF48256">
    <property type="entry name" value="Citrate synthase"/>
    <property type="match status" value="1"/>
</dbReference>
<dbReference type="AlphaFoldDB" id="A0A4R6AQG7"/>
<protein>
    <recommendedName>
        <fullName evidence="3">citrate synthase (unknown stereospecificity)</fullName>
        <ecNumber evidence="3">2.3.3.16</ecNumber>
    </recommendedName>
</protein>
<dbReference type="InterPro" id="IPR002020">
    <property type="entry name" value="Citrate_synthase"/>
</dbReference>
<evidence type="ECO:0000256" key="3">
    <source>
        <dbReference type="ARBA" id="ARBA00012972"/>
    </source>
</evidence>
<dbReference type="PANTHER" id="PTHR11739">
    <property type="entry name" value="CITRATE SYNTHASE"/>
    <property type="match status" value="1"/>
</dbReference>
<dbReference type="PANTHER" id="PTHR11739:SF4">
    <property type="entry name" value="CITRATE SYNTHASE, PEROXISOMAL"/>
    <property type="match status" value="1"/>
</dbReference>
<evidence type="ECO:0000313" key="5">
    <source>
        <dbReference type="EMBL" id="TDL86310.1"/>
    </source>
</evidence>
<organism evidence="5 6">
    <name type="scientific">Meridianimarinicoccus aquatilis</name>
    <dbReference type="NCBI Taxonomy" id="2552766"/>
    <lineage>
        <taxon>Bacteria</taxon>
        <taxon>Pseudomonadati</taxon>
        <taxon>Pseudomonadota</taxon>
        <taxon>Alphaproteobacteria</taxon>
        <taxon>Rhodobacterales</taxon>
        <taxon>Paracoccaceae</taxon>
        <taxon>Meridianimarinicoccus</taxon>
    </lineage>
</organism>
<name>A0A4R6AQG7_9RHOB</name>
<dbReference type="InterPro" id="IPR016142">
    <property type="entry name" value="Citrate_synth-like_lrg_a-sub"/>
</dbReference>
<dbReference type="InterPro" id="IPR036969">
    <property type="entry name" value="Citrate_synthase_sf"/>
</dbReference>
<keyword evidence="6" id="KW-1185">Reference proteome</keyword>
<dbReference type="UniPathway" id="UPA00223">
    <property type="reaction ID" value="UER00717"/>
</dbReference>
<dbReference type="Gene3D" id="1.10.580.10">
    <property type="entry name" value="Citrate Synthase, domain 1"/>
    <property type="match status" value="1"/>
</dbReference>
<comment type="similarity">
    <text evidence="2">Belongs to the citrate synthase family.</text>
</comment>
<dbReference type="Pfam" id="PF00285">
    <property type="entry name" value="Citrate_synt"/>
    <property type="match status" value="1"/>
</dbReference>
<keyword evidence="4" id="KW-0808">Transferase</keyword>
<comment type="caution">
    <text evidence="5">The sequence shown here is derived from an EMBL/GenBank/DDBJ whole genome shotgun (WGS) entry which is preliminary data.</text>
</comment>
<dbReference type="GO" id="GO:0036440">
    <property type="term" value="F:citrate synthase activity"/>
    <property type="evidence" value="ECO:0007669"/>
    <property type="project" value="UniProtKB-EC"/>
</dbReference>
<gene>
    <name evidence="5" type="ORF">E2L05_13615</name>
</gene>
<dbReference type="EMBL" id="SMZO01000033">
    <property type="protein sequence ID" value="TDL86310.1"/>
    <property type="molecule type" value="Genomic_DNA"/>
</dbReference>
<dbReference type="GO" id="GO:0005829">
    <property type="term" value="C:cytosol"/>
    <property type="evidence" value="ECO:0007669"/>
    <property type="project" value="TreeGrafter"/>
</dbReference>
<dbReference type="GO" id="GO:0005975">
    <property type="term" value="P:carbohydrate metabolic process"/>
    <property type="evidence" value="ECO:0007669"/>
    <property type="project" value="TreeGrafter"/>
</dbReference>
<dbReference type="GO" id="GO:0006099">
    <property type="term" value="P:tricarboxylic acid cycle"/>
    <property type="evidence" value="ECO:0007669"/>
    <property type="project" value="UniProtKB-UniPathway"/>
</dbReference>
<evidence type="ECO:0000256" key="4">
    <source>
        <dbReference type="ARBA" id="ARBA00022679"/>
    </source>
</evidence>
<evidence type="ECO:0000256" key="2">
    <source>
        <dbReference type="ARBA" id="ARBA00010566"/>
    </source>
</evidence>
<dbReference type="InterPro" id="IPR016143">
    <property type="entry name" value="Citrate_synth-like_sm_a-sub"/>
</dbReference>
<dbReference type="EC" id="2.3.3.16" evidence="3"/>
<evidence type="ECO:0000313" key="6">
    <source>
        <dbReference type="Proteomes" id="UP000294562"/>
    </source>
</evidence>
<accession>A0A4R6AQG7</accession>
<dbReference type="RefSeq" id="WP_133343457.1">
    <property type="nucleotide sequence ID" value="NZ_SMZO01000033.1"/>
</dbReference>
<evidence type="ECO:0000256" key="1">
    <source>
        <dbReference type="ARBA" id="ARBA00004751"/>
    </source>
</evidence>
<comment type="pathway">
    <text evidence="1">Carbohydrate metabolism; tricarboxylic acid cycle; isocitrate from oxaloacetate: step 1/2.</text>
</comment>
<dbReference type="Proteomes" id="UP000294562">
    <property type="component" value="Unassembled WGS sequence"/>
</dbReference>
<sequence>MKGVEADTKTLLYRGTDIDGVSIDPDRLEVRGRSITDLIGNVRFSEMTLLVLGDTKTDPVALDHALLDRMEAVGPEHPAALTAHAISAGGAGMPIAAMAGLCATTDADAAPLRTALPSLPKDAEFGLAVTAAVPGVIAAWRAARGKTRPSVAGAGFIQRSCGLNAETADVAACDLKVIEDVMVGWTGGFGPLPPSVMIPRIAIGTGVSVQHAVAAGFAAAGPLHIGATMQAVGVLAAAQSGDGSSTDKDIASLLDHMLASGQMVGGFGHPLLNTDPRPPRIRSRAEELGSVHPIWGVYDKACAHMQAKANLRPNVDFACGAAMIAAGIRDPGTAAGLAMMARSVGMTAHVLERKNRPAFGVRRQTARDHLNSFPTGWL</sequence>
<proteinExistence type="inferred from homology"/>
<dbReference type="Gene3D" id="1.10.230.10">
    <property type="entry name" value="Cytochrome P450-Terp, domain 2"/>
    <property type="match status" value="1"/>
</dbReference>
<dbReference type="OrthoDB" id="9759263at2"/>
<reference evidence="5 6" key="1">
    <citation type="submission" date="2019-03" db="EMBL/GenBank/DDBJ databases">
        <title>Rhodobacteraceae bacterium SM1902, a new member of the family Rhodobacteraceae isolated from Yantai.</title>
        <authorList>
            <person name="Sun Y."/>
        </authorList>
    </citation>
    <scope>NUCLEOTIDE SEQUENCE [LARGE SCALE GENOMIC DNA]</scope>
    <source>
        <strain evidence="5 6">SM1902</strain>
    </source>
</reference>